<protein>
    <submittedName>
        <fullName evidence="1">Uncharacterized protein</fullName>
    </submittedName>
</protein>
<dbReference type="RefSeq" id="WP_115331929.1">
    <property type="nucleotide sequence ID" value="NZ_CAAAHP010000006.1"/>
</dbReference>
<evidence type="ECO:0000313" key="2">
    <source>
        <dbReference type="Proteomes" id="UP000254794"/>
    </source>
</evidence>
<accession>A0A378JMB3</accession>
<dbReference type="AlphaFoldDB" id="A0A378JMB3"/>
<organism evidence="1 2">
    <name type="scientific">Legionella busanensis</name>
    <dbReference type="NCBI Taxonomy" id="190655"/>
    <lineage>
        <taxon>Bacteria</taxon>
        <taxon>Pseudomonadati</taxon>
        <taxon>Pseudomonadota</taxon>
        <taxon>Gammaproteobacteria</taxon>
        <taxon>Legionellales</taxon>
        <taxon>Legionellaceae</taxon>
        <taxon>Legionella</taxon>
    </lineage>
</organism>
<reference evidence="1 2" key="1">
    <citation type="submission" date="2018-06" db="EMBL/GenBank/DDBJ databases">
        <authorList>
            <consortium name="Pathogen Informatics"/>
            <person name="Doyle S."/>
        </authorList>
    </citation>
    <scope>NUCLEOTIDE SEQUENCE [LARGE SCALE GENOMIC DNA]</scope>
    <source>
        <strain evidence="1 2">NCTC13316</strain>
    </source>
</reference>
<keyword evidence="2" id="KW-1185">Reference proteome</keyword>
<proteinExistence type="predicted"/>
<evidence type="ECO:0000313" key="1">
    <source>
        <dbReference type="EMBL" id="STX52365.1"/>
    </source>
</evidence>
<name>A0A378JMB3_9GAMM</name>
<dbReference type="EMBL" id="UGOD01000001">
    <property type="protein sequence ID" value="STX52365.1"/>
    <property type="molecule type" value="Genomic_DNA"/>
</dbReference>
<sequence>MITKLEKIWTNTEGDEINKSHTILKEYFHERCPGNKFSSFLTVNHYKRQAIALQNRKSYDGKQLDSMKNC</sequence>
<gene>
    <name evidence="1" type="ORF">NCTC13316_02478</name>
</gene>
<dbReference type="Proteomes" id="UP000254794">
    <property type="component" value="Unassembled WGS sequence"/>
</dbReference>